<comment type="caution">
    <text evidence="1">The sequence shown here is derived from an EMBL/GenBank/DDBJ whole genome shotgun (WGS) entry which is preliminary data.</text>
</comment>
<evidence type="ECO:0000313" key="1">
    <source>
        <dbReference type="EMBL" id="EFW24195.1"/>
    </source>
</evidence>
<keyword evidence="2" id="KW-1185">Reference proteome</keyword>
<gene>
    <name evidence="1" type="ORF">HMPREF9430_01285</name>
</gene>
<name>E7MP14_9FIRM</name>
<reference evidence="1 2" key="1">
    <citation type="submission" date="2010-08" db="EMBL/GenBank/DDBJ databases">
        <authorList>
            <person name="Weinstock G."/>
            <person name="Sodergren E."/>
            <person name="Clifton S."/>
            <person name="Fulton L."/>
            <person name="Fulton B."/>
            <person name="Courtney L."/>
            <person name="Fronick C."/>
            <person name="Harrison M."/>
            <person name="Strong C."/>
            <person name="Farmer C."/>
            <person name="Delahaunty K."/>
            <person name="Markovic C."/>
            <person name="Hall O."/>
            <person name="Minx P."/>
            <person name="Tomlinson C."/>
            <person name="Mitreva M."/>
            <person name="Hou S."/>
            <person name="Chen J."/>
            <person name="Wollam A."/>
            <person name="Pepin K.H."/>
            <person name="Johnson M."/>
            <person name="Bhonagiri V."/>
            <person name="Zhang X."/>
            <person name="Suruliraj S."/>
            <person name="Warren W."/>
            <person name="Chinwalla A."/>
            <person name="Mardis E.R."/>
            <person name="Wilson R.K."/>
        </authorList>
    </citation>
    <scope>NUCLEOTIDE SEQUENCE [LARGE SCALE GENOMIC DNA]</scope>
    <source>
        <strain evidence="1 2">F0204</strain>
    </source>
</reference>
<evidence type="ECO:0000313" key="2">
    <source>
        <dbReference type="Proteomes" id="UP000004097"/>
    </source>
</evidence>
<protein>
    <submittedName>
        <fullName evidence="1">Uncharacterized protein</fullName>
    </submittedName>
</protein>
<dbReference type="RefSeq" id="WP_006526102.1">
    <property type="nucleotide sequence ID" value="NZ_GL637664.1"/>
</dbReference>
<proteinExistence type="predicted"/>
<sequence>MLNKEKYDLQQIDISTKTKDGKILFFELKIRGKTIHQQSYPYGVFLCEVMEYMLSWLEEEYVPDILTDKEKDYLSAVIKPFREDVECIEKVESYYGENEFIHITMKKDDDYCELPDFENGTMYKGMEANKVYTLKELGL</sequence>
<dbReference type="Proteomes" id="UP000004097">
    <property type="component" value="Unassembled WGS sequence"/>
</dbReference>
<dbReference type="HOGENOM" id="CLU_1843796_0_0_9"/>
<dbReference type="STRING" id="706433.HMPREF9430_01285"/>
<dbReference type="AlphaFoldDB" id="E7MP14"/>
<dbReference type="EMBL" id="AECQ01000027">
    <property type="protein sequence ID" value="EFW24195.1"/>
    <property type="molecule type" value="Genomic_DNA"/>
</dbReference>
<accession>E7MP14</accession>
<dbReference type="OrthoDB" id="2697418at2"/>
<organism evidence="1 2">
    <name type="scientific">Solobacterium moorei F0204</name>
    <dbReference type="NCBI Taxonomy" id="706433"/>
    <lineage>
        <taxon>Bacteria</taxon>
        <taxon>Bacillati</taxon>
        <taxon>Bacillota</taxon>
        <taxon>Erysipelotrichia</taxon>
        <taxon>Erysipelotrichales</taxon>
        <taxon>Erysipelotrichaceae</taxon>
        <taxon>Solobacterium</taxon>
    </lineage>
</organism>